<sequence>MARAIKPIKDIHVGDKDWTAKVILIEKGTPRDAKSSPTKFQMFVFADAEIVPNPTQWIISYQTRIEEVVSAECLPDVEHSFVPFSRLHEYMDRQIDVDIIAMVIEMSPKKQICTRTGLSTIQELSLISEEYNINKTKVDNLLGSENQCGSSAFPIVCNTYDIISISDVSNVIEKRRSFWIRAKMNITKLDQNFWYMSCSKCGKAMPYEYEEIFVCHSCNQDACKGEPRCRITVDLMDETSTMLVVIFGSDAEQIFGVTAMNLMNETMQDVEKIVALCPTEPLTMHIRATSYEYNNCINWRYMVLSIDRPPQEAVPLLTYGVENLEKETSSDGKEKAHSTKRSLLLEFETSSDDSDAETLSSIKRTAQISSSISAKASLHLKKKMKKEVDKKE</sequence>
<dbReference type="AlphaFoldDB" id="A0A8K0E8I7"/>
<dbReference type="Proteomes" id="UP000796880">
    <property type="component" value="Unassembled WGS sequence"/>
</dbReference>
<name>A0A8K0E8I7_9ROSA</name>
<evidence type="ECO:0000256" key="3">
    <source>
        <dbReference type="ARBA" id="ARBA00022771"/>
    </source>
</evidence>
<evidence type="ECO:0000256" key="1">
    <source>
        <dbReference type="ARBA" id="ARBA00005690"/>
    </source>
</evidence>
<dbReference type="Gene3D" id="2.40.50.140">
    <property type="entry name" value="Nucleic acid-binding proteins"/>
    <property type="match status" value="1"/>
</dbReference>
<dbReference type="EMBL" id="VOIH02000009">
    <property type="protein sequence ID" value="KAF3438727.1"/>
    <property type="molecule type" value="Genomic_DNA"/>
</dbReference>
<keyword evidence="4" id="KW-0862">Zinc</keyword>
<dbReference type="OrthoDB" id="1194401at2759"/>
<dbReference type="SUPFAM" id="SSF50249">
    <property type="entry name" value="Nucleic acid-binding proteins"/>
    <property type="match status" value="1"/>
</dbReference>
<reference evidence="7" key="1">
    <citation type="submission" date="2020-03" db="EMBL/GenBank/DDBJ databases">
        <title>A high-quality chromosome-level genome assembly of a woody plant with both climbing and erect habits, Rhamnella rubrinervis.</title>
        <authorList>
            <person name="Lu Z."/>
            <person name="Yang Y."/>
            <person name="Zhu X."/>
            <person name="Sun Y."/>
        </authorList>
    </citation>
    <scope>NUCLEOTIDE SEQUENCE</scope>
    <source>
        <strain evidence="7">BYM</strain>
        <tissue evidence="7">Leaf</tissue>
    </source>
</reference>
<dbReference type="GO" id="GO:0003677">
    <property type="term" value="F:DNA binding"/>
    <property type="evidence" value="ECO:0007669"/>
    <property type="project" value="UniProtKB-KW"/>
</dbReference>
<dbReference type="InterPro" id="IPR047192">
    <property type="entry name" value="Euk_RPA1_DBD_C"/>
</dbReference>
<dbReference type="Pfam" id="PF08646">
    <property type="entry name" value="Rep_fac-A_C"/>
    <property type="match status" value="1"/>
</dbReference>
<gene>
    <name evidence="7" type="ORF">FNV43_RR21491</name>
</gene>
<evidence type="ECO:0000256" key="5">
    <source>
        <dbReference type="ARBA" id="ARBA00023125"/>
    </source>
</evidence>
<dbReference type="CDD" id="cd04476">
    <property type="entry name" value="RPA1_DBD_C"/>
    <property type="match status" value="1"/>
</dbReference>
<comment type="caution">
    <text evidence="7">The sequence shown here is derived from an EMBL/GenBank/DDBJ whole genome shotgun (WGS) entry which is preliminary data.</text>
</comment>
<evidence type="ECO:0000256" key="2">
    <source>
        <dbReference type="ARBA" id="ARBA00022723"/>
    </source>
</evidence>
<dbReference type="GO" id="GO:0008270">
    <property type="term" value="F:zinc ion binding"/>
    <property type="evidence" value="ECO:0007669"/>
    <property type="project" value="UniProtKB-KW"/>
</dbReference>
<protein>
    <recommendedName>
        <fullName evidence="6">Replication factor A C-terminal domain-containing protein</fullName>
    </recommendedName>
</protein>
<evidence type="ECO:0000313" key="8">
    <source>
        <dbReference type="Proteomes" id="UP000796880"/>
    </source>
</evidence>
<dbReference type="InterPro" id="IPR012340">
    <property type="entry name" value="NA-bd_OB-fold"/>
</dbReference>
<evidence type="ECO:0000313" key="7">
    <source>
        <dbReference type="EMBL" id="KAF3438727.1"/>
    </source>
</evidence>
<evidence type="ECO:0000259" key="6">
    <source>
        <dbReference type="Pfam" id="PF08646"/>
    </source>
</evidence>
<evidence type="ECO:0000256" key="4">
    <source>
        <dbReference type="ARBA" id="ARBA00022833"/>
    </source>
</evidence>
<comment type="similarity">
    <text evidence="1">Belongs to the replication factor A protein 1 family.</text>
</comment>
<keyword evidence="2" id="KW-0479">Metal-binding</keyword>
<dbReference type="InterPro" id="IPR013955">
    <property type="entry name" value="Rep_factor-A_C"/>
</dbReference>
<keyword evidence="5" id="KW-0238">DNA-binding</keyword>
<keyword evidence="8" id="KW-1185">Reference proteome</keyword>
<feature type="domain" description="Replication factor A C-terminal" evidence="6">
    <location>
        <begin position="180"/>
        <end position="307"/>
    </location>
</feature>
<accession>A0A8K0E8I7</accession>
<dbReference type="PANTHER" id="PTHR47165:SF4">
    <property type="entry name" value="OS03G0429900 PROTEIN"/>
    <property type="match status" value="1"/>
</dbReference>
<keyword evidence="3" id="KW-0863">Zinc-finger</keyword>
<proteinExistence type="inferred from homology"/>
<organism evidence="7 8">
    <name type="scientific">Rhamnella rubrinervis</name>
    <dbReference type="NCBI Taxonomy" id="2594499"/>
    <lineage>
        <taxon>Eukaryota</taxon>
        <taxon>Viridiplantae</taxon>
        <taxon>Streptophyta</taxon>
        <taxon>Embryophyta</taxon>
        <taxon>Tracheophyta</taxon>
        <taxon>Spermatophyta</taxon>
        <taxon>Magnoliopsida</taxon>
        <taxon>eudicotyledons</taxon>
        <taxon>Gunneridae</taxon>
        <taxon>Pentapetalae</taxon>
        <taxon>rosids</taxon>
        <taxon>fabids</taxon>
        <taxon>Rosales</taxon>
        <taxon>Rhamnaceae</taxon>
        <taxon>rhamnoid group</taxon>
        <taxon>Rhamneae</taxon>
        <taxon>Rhamnella</taxon>
    </lineage>
</organism>
<dbReference type="PANTHER" id="PTHR47165">
    <property type="entry name" value="OS03G0429900 PROTEIN"/>
    <property type="match status" value="1"/>
</dbReference>